<organism evidence="1 2">
    <name type="scientific">Pseudomonas phage SL2</name>
    <dbReference type="NCBI Taxonomy" id="2041345"/>
    <lineage>
        <taxon>Viruses</taxon>
        <taxon>Duplodnaviria</taxon>
        <taxon>Heunggongvirae</taxon>
        <taxon>Uroviricota</taxon>
        <taxon>Caudoviricetes</taxon>
        <taxon>Chimalliviridae</taxon>
        <taxon>Phikzvirus</taxon>
        <taxon>Phikzvirus SL2</taxon>
    </lineage>
</organism>
<evidence type="ECO:0000313" key="2">
    <source>
        <dbReference type="Proteomes" id="UP000242032"/>
    </source>
</evidence>
<evidence type="ECO:0000313" key="1">
    <source>
        <dbReference type="EMBL" id="ATN94703.1"/>
    </source>
</evidence>
<dbReference type="Proteomes" id="UP000242032">
    <property type="component" value="Segment"/>
</dbReference>
<accession>A0A2D1GQU9</accession>
<proteinExistence type="predicted"/>
<reference evidence="1 2" key="1">
    <citation type="journal article" date="2017" name="Viruses">
        <title>Differential Effect of Newly Isolated Phages Belonging to PB1-Like, phiKZ-Like and LUZ24-Like Viruses against Multi-Drug Resistant Pseudomonas aeruginosa under Varying Growth Conditions.</title>
        <authorList>
            <person name="Latz S."/>
            <person name="Kruttgen A."/>
            <person name="Hafner H."/>
            <person name="Buhl E.M."/>
            <person name="Ritter K."/>
            <person name="Horz H.P."/>
        </authorList>
    </citation>
    <scope>NUCLEOTIDE SEQUENCE [LARGE SCALE GENOMIC DNA]</scope>
</reference>
<keyword evidence="2" id="KW-1185">Reference proteome</keyword>
<name>A0A2D1GQU9_9CAUD</name>
<gene>
    <name evidence="1" type="ORF">SL2_126</name>
</gene>
<protein>
    <submittedName>
        <fullName evidence="1">Uncharacterized protein</fullName>
    </submittedName>
</protein>
<sequence>MASENNKSDMQHEQEEPPIFKMLFLSAVIGGSLWEIIRQWF</sequence>
<dbReference type="EMBL" id="MF805716">
    <property type="protein sequence ID" value="ATN94703.1"/>
    <property type="molecule type" value="Genomic_DNA"/>
</dbReference>